<dbReference type="PANTHER" id="PTHR33692:SF1">
    <property type="entry name" value="RIBOSOME MATURATION FACTOR RIMM"/>
    <property type="match status" value="1"/>
</dbReference>
<dbReference type="GO" id="GO:0005737">
    <property type="term" value="C:cytoplasm"/>
    <property type="evidence" value="ECO:0007669"/>
    <property type="project" value="UniProtKB-SubCell"/>
</dbReference>
<dbReference type="EMBL" id="DSBW01000103">
    <property type="protein sequence ID" value="HED30949.1"/>
    <property type="molecule type" value="Genomic_DNA"/>
</dbReference>
<dbReference type="InterPro" id="IPR056792">
    <property type="entry name" value="PRC_RimM"/>
</dbReference>
<dbReference type="SUPFAM" id="SSF50447">
    <property type="entry name" value="Translation proteins"/>
    <property type="match status" value="1"/>
</dbReference>
<dbReference type="GO" id="GO:0006364">
    <property type="term" value="P:rRNA processing"/>
    <property type="evidence" value="ECO:0007669"/>
    <property type="project" value="UniProtKB-UniRule"/>
</dbReference>
<dbReference type="GO" id="GO:0005840">
    <property type="term" value="C:ribosome"/>
    <property type="evidence" value="ECO:0007669"/>
    <property type="project" value="InterPro"/>
</dbReference>
<dbReference type="HAMAP" id="MF_00014">
    <property type="entry name" value="Ribosome_mat_RimM"/>
    <property type="match status" value="1"/>
</dbReference>
<evidence type="ECO:0000256" key="3">
    <source>
        <dbReference type="ARBA" id="ARBA00022552"/>
    </source>
</evidence>
<dbReference type="GO" id="GO:0043022">
    <property type="term" value="F:ribosome binding"/>
    <property type="evidence" value="ECO:0007669"/>
    <property type="project" value="InterPro"/>
</dbReference>
<dbReference type="Proteomes" id="UP000886335">
    <property type="component" value="Unassembled WGS sequence"/>
</dbReference>
<dbReference type="SUPFAM" id="SSF50346">
    <property type="entry name" value="PRC-barrel domain"/>
    <property type="match status" value="1"/>
</dbReference>
<dbReference type="Pfam" id="PF24986">
    <property type="entry name" value="PRC_RimM"/>
    <property type="match status" value="1"/>
</dbReference>
<reference evidence="8" key="1">
    <citation type="journal article" date="2020" name="mSystems">
        <title>Genome- and Community-Level Interaction Insights into Carbon Utilization and Element Cycling Functions of Hydrothermarchaeota in Hydrothermal Sediment.</title>
        <authorList>
            <person name="Zhou Z."/>
            <person name="Liu Y."/>
            <person name="Xu W."/>
            <person name="Pan J."/>
            <person name="Luo Z.H."/>
            <person name="Li M."/>
        </authorList>
    </citation>
    <scope>NUCLEOTIDE SEQUENCE [LARGE SCALE GENOMIC DNA]</scope>
    <source>
        <strain evidence="8">SpSt-1181</strain>
    </source>
</reference>
<evidence type="ECO:0000259" key="6">
    <source>
        <dbReference type="Pfam" id="PF01782"/>
    </source>
</evidence>
<comment type="function">
    <text evidence="5">An accessory protein needed during the final step in the assembly of 30S ribosomal subunit, possibly for assembly of the head region. Essential for efficient processing of 16S rRNA. May be needed both before and after RbfA during the maturation of 16S rRNA. It has affinity for free ribosomal 30S subunits but not for 70S ribosomes.</text>
</comment>
<evidence type="ECO:0000313" key="8">
    <source>
        <dbReference type="EMBL" id="HED30949.1"/>
    </source>
</evidence>
<sequence length="169" mass="18706">MNEPLYLVGRILKPRGLKGEVKVLPVTDYPESFSDRTVLYTGKTTNAAVRRTVAGASLQKGMVYLRFDGIDSREGAEQLSGSMIFVPESDLMPLPPDRAYLHELIGLKVVDVNGAVCGTVKDVLRMPAHEVYEIDIGTGCILFPAIDEFVIEVDLEQGVMVVERFEEFL</sequence>
<comment type="similarity">
    <text evidence="5">Belongs to the RimM family.</text>
</comment>
<comment type="subcellular location">
    <subcellularLocation>
        <location evidence="5">Cytoplasm</location>
    </subcellularLocation>
</comment>
<proteinExistence type="inferred from homology"/>
<evidence type="ECO:0000259" key="7">
    <source>
        <dbReference type="Pfam" id="PF24986"/>
    </source>
</evidence>
<feature type="domain" description="Ribosome maturation factor RimM PRC barrel" evidence="7">
    <location>
        <begin position="102"/>
        <end position="162"/>
    </location>
</feature>
<organism evidence="8">
    <name type="scientific">Prosthecochloris aestuarii</name>
    <dbReference type="NCBI Taxonomy" id="1102"/>
    <lineage>
        <taxon>Bacteria</taxon>
        <taxon>Pseudomonadati</taxon>
        <taxon>Chlorobiota</taxon>
        <taxon>Chlorobiia</taxon>
        <taxon>Chlorobiales</taxon>
        <taxon>Chlorobiaceae</taxon>
        <taxon>Prosthecochloris</taxon>
    </lineage>
</organism>
<comment type="caution">
    <text evidence="8">The sequence shown here is derived from an EMBL/GenBank/DDBJ whole genome shotgun (WGS) entry which is preliminary data.</text>
</comment>
<dbReference type="InterPro" id="IPR036976">
    <property type="entry name" value="RimM_N_sf"/>
</dbReference>
<evidence type="ECO:0000256" key="1">
    <source>
        <dbReference type="ARBA" id="ARBA00022490"/>
    </source>
</evidence>
<dbReference type="Pfam" id="PF01782">
    <property type="entry name" value="RimM"/>
    <property type="match status" value="1"/>
</dbReference>
<name>A0A831SSK6_PROAE</name>
<dbReference type="Gene3D" id="2.30.30.240">
    <property type="entry name" value="PRC-barrel domain"/>
    <property type="match status" value="1"/>
</dbReference>
<evidence type="ECO:0000256" key="4">
    <source>
        <dbReference type="ARBA" id="ARBA00023186"/>
    </source>
</evidence>
<dbReference type="InterPro" id="IPR009000">
    <property type="entry name" value="Transl_B-barrel_sf"/>
</dbReference>
<protein>
    <recommendedName>
        <fullName evidence="5">Ribosome maturation factor RimM</fullName>
    </recommendedName>
</protein>
<accession>A0A831SSK6</accession>
<dbReference type="GO" id="GO:0042274">
    <property type="term" value="P:ribosomal small subunit biogenesis"/>
    <property type="evidence" value="ECO:0007669"/>
    <property type="project" value="UniProtKB-UniRule"/>
</dbReference>
<comment type="subunit">
    <text evidence="5">Binds ribosomal protein uS19.</text>
</comment>
<dbReference type="NCBIfam" id="TIGR02273">
    <property type="entry name" value="16S_RimM"/>
    <property type="match status" value="1"/>
</dbReference>
<dbReference type="AlphaFoldDB" id="A0A831SSK6"/>
<dbReference type="PANTHER" id="PTHR33692">
    <property type="entry name" value="RIBOSOME MATURATION FACTOR RIMM"/>
    <property type="match status" value="1"/>
</dbReference>
<feature type="domain" description="RimM N-terminal" evidence="6">
    <location>
        <begin position="8"/>
        <end position="90"/>
    </location>
</feature>
<dbReference type="InterPro" id="IPR011961">
    <property type="entry name" value="RimM"/>
</dbReference>
<keyword evidence="4 5" id="KW-0143">Chaperone</keyword>
<evidence type="ECO:0000256" key="2">
    <source>
        <dbReference type="ARBA" id="ARBA00022517"/>
    </source>
</evidence>
<dbReference type="Gene3D" id="2.40.30.60">
    <property type="entry name" value="RimM"/>
    <property type="match status" value="1"/>
</dbReference>
<dbReference type="InterPro" id="IPR011033">
    <property type="entry name" value="PRC_barrel-like_sf"/>
</dbReference>
<comment type="domain">
    <text evidence="5">The PRC barrel domain binds ribosomal protein uS19.</text>
</comment>
<evidence type="ECO:0000256" key="5">
    <source>
        <dbReference type="HAMAP-Rule" id="MF_00014"/>
    </source>
</evidence>
<keyword evidence="1 5" id="KW-0963">Cytoplasm</keyword>
<keyword evidence="2 5" id="KW-0690">Ribosome biogenesis</keyword>
<dbReference type="InterPro" id="IPR002676">
    <property type="entry name" value="RimM_N"/>
</dbReference>
<gene>
    <name evidence="5 8" type="primary">rimM</name>
    <name evidence="8" type="ORF">ENN50_04550</name>
</gene>
<keyword evidence="3 5" id="KW-0698">rRNA processing</keyword>